<dbReference type="PANTHER" id="PTHR31290:SF5">
    <property type="entry name" value="UV-DAMAGE ENDONUCLEASE"/>
    <property type="match status" value="1"/>
</dbReference>
<evidence type="ECO:0000256" key="5">
    <source>
        <dbReference type="ARBA" id="ARBA00022801"/>
    </source>
</evidence>
<evidence type="ECO:0000256" key="3">
    <source>
        <dbReference type="ARBA" id="ARBA00022763"/>
    </source>
</evidence>
<keyword evidence="5" id="KW-0378">Hydrolase</keyword>
<dbReference type="NCBIfam" id="TIGR00629">
    <property type="entry name" value="uvde"/>
    <property type="match status" value="1"/>
</dbReference>
<sequence>MTIVRLGYVAMSMELKNASPSQTMTFAQFQKIEDREAAIRKLERISISNLENTLRLLRHNAVSTIHFYRLTSRLIPLANHEELLDWNYMKPLKGLLKEIGDFSKMHQMRIDFHPDHFVLINSHKEEVLKNSIKTLKMHYLLLKGMGIDPTHRCVMHVGGSYKETVHSLERFVDNWMEVPKSIQKMIMLENDDTSFNLDDTLYLCEKLGIPLVFDYHHHLAHHNNLNWEENWERVVGTWKYSPLPLKMHISSPKSAEAFRHHADYIDIEMFFDFLKEINGSVQQIDCMIEAKMKDQALFQLMDEVKQRNDVNVIDESSFELL</sequence>
<comment type="caution">
    <text evidence="7">The sequence shown here is derived from an EMBL/GenBank/DDBJ whole genome shotgun (WGS) entry which is preliminary data.</text>
</comment>
<proteinExistence type="predicted"/>
<evidence type="ECO:0000313" key="8">
    <source>
        <dbReference type="Proteomes" id="UP001601058"/>
    </source>
</evidence>
<keyword evidence="8" id="KW-1185">Reference proteome</keyword>
<name>A0ABW6JVQ3_9BACI</name>
<dbReference type="EMBL" id="JBIACJ010000002">
    <property type="protein sequence ID" value="MFE8695911.1"/>
    <property type="molecule type" value="Genomic_DNA"/>
</dbReference>
<dbReference type="InterPro" id="IPR004601">
    <property type="entry name" value="UvdE"/>
</dbReference>
<organism evidence="7 8">
    <name type="scientific">Cytobacillus mangrovibacter</name>
    <dbReference type="NCBI Taxonomy" id="3299024"/>
    <lineage>
        <taxon>Bacteria</taxon>
        <taxon>Bacillati</taxon>
        <taxon>Bacillota</taxon>
        <taxon>Bacilli</taxon>
        <taxon>Bacillales</taxon>
        <taxon>Bacillaceae</taxon>
        <taxon>Cytobacillus</taxon>
    </lineage>
</organism>
<reference evidence="7 8" key="1">
    <citation type="submission" date="2024-08" db="EMBL/GenBank/DDBJ databases">
        <title>Two novel Cytobacillus novel species.</title>
        <authorList>
            <person name="Liu G."/>
        </authorList>
    </citation>
    <scope>NUCLEOTIDE SEQUENCE [LARGE SCALE GENOMIC DNA]</scope>
    <source>
        <strain evidence="7 8">FJAT-53684</strain>
    </source>
</reference>
<dbReference type="RefSeq" id="WP_389216833.1">
    <property type="nucleotide sequence ID" value="NZ_JBIACJ010000002.1"/>
</dbReference>
<evidence type="ECO:0000256" key="4">
    <source>
        <dbReference type="ARBA" id="ARBA00022769"/>
    </source>
</evidence>
<keyword evidence="2 7" id="KW-0255">Endonuclease</keyword>
<dbReference type="Proteomes" id="UP001601058">
    <property type="component" value="Unassembled WGS sequence"/>
</dbReference>
<protein>
    <submittedName>
        <fullName evidence="7">UV DNA damage repair endonuclease UvsE</fullName>
    </submittedName>
</protein>
<keyword evidence="1" id="KW-0540">Nuclease</keyword>
<dbReference type="Pfam" id="PF03851">
    <property type="entry name" value="UvdE"/>
    <property type="match status" value="1"/>
</dbReference>
<accession>A0ABW6JVQ3</accession>
<keyword evidence="4" id="KW-0228">DNA excision</keyword>
<keyword evidence="3" id="KW-0227">DNA damage</keyword>
<evidence type="ECO:0000256" key="1">
    <source>
        <dbReference type="ARBA" id="ARBA00022722"/>
    </source>
</evidence>
<dbReference type="PANTHER" id="PTHR31290">
    <property type="entry name" value="UV-DAMAGE ENDONUCLEASE"/>
    <property type="match status" value="1"/>
</dbReference>
<dbReference type="SUPFAM" id="SSF51658">
    <property type="entry name" value="Xylose isomerase-like"/>
    <property type="match status" value="1"/>
</dbReference>
<evidence type="ECO:0000256" key="6">
    <source>
        <dbReference type="ARBA" id="ARBA00023204"/>
    </source>
</evidence>
<dbReference type="InterPro" id="IPR036237">
    <property type="entry name" value="Xyl_isomerase-like_sf"/>
</dbReference>
<dbReference type="GO" id="GO:0004519">
    <property type="term" value="F:endonuclease activity"/>
    <property type="evidence" value="ECO:0007669"/>
    <property type="project" value="UniProtKB-KW"/>
</dbReference>
<gene>
    <name evidence="7" type="primary">uvsE</name>
    <name evidence="7" type="ORF">ACFYKT_05965</name>
</gene>
<evidence type="ECO:0000313" key="7">
    <source>
        <dbReference type="EMBL" id="MFE8695911.1"/>
    </source>
</evidence>
<keyword evidence="6" id="KW-0234">DNA repair</keyword>
<dbReference type="Gene3D" id="3.20.20.150">
    <property type="entry name" value="Divalent-metal-dependent TIM barrel enzymes"/>
    <property type="match status" value="1"/>
</dbReference>
<evidence type="ECO:0000256" key="2">
    <source>
        <dbReference type="ARBA" id="ARBA00022759"/>
    </source>
</evidence>